<dbReference type="GO" id="GO:0003824">
    <property type="term" value="F:catalytic activity"/>
    <property type="evidence" value="ECO:0007669"/>
    <property type="project" value="InterPro"/>
</dbReference>
<evidence type="ECO:0000259" key="4">
    <source>
        <dbReference type="PROSITE" id="PS51084"/>
    </source>
</evidence>
<protein>
    <submittedName>
        <fullName evidence="5">Cell-cycle regulation histidine triad (HIT) related protein</fullName>
    </submittedName>
</protein>
<evidence type="ECO:0000256" key="3">
    <source>
        <dbReference type="PROSITE-ProRule" id="PRU00464"/>
    </source>
</evidence>
<feature type="domain" description="HIT" evidence="4">
    <location>
        <begin position="21"/>
        <end position="126"/>
    </location>
</feature>
<dbReference type="STRING" id="273075.gene:9572563"/>
<dbReference type="OrthoDB" id="26806at2157"/>
<dbReference type="EMBL" id="AL445067">
    <property type="protein sequence ID" value="CAC12460.1"/>
    <property type="molecule type" value="Genomic_DNA"/>
</dbReference>
<dbReference type="GO" id="GO:0009117">
    <property type="term" value="P:nucleotide metabolic process"/>
    <property type="evidence" value="ECO:0007669"/>
    <property type="project" value="TreeGrafter"/>
</dbReference>
<dbReference type="PROSITE" id="PS00892">
    <property type="entry name" value="HIT_1"/>
    <property type="match status" value="1"/>
</dbReference>
<dbReference type="Pfam" id="PF01230">
    <property type="entry name" value="HIT"/>
    <property type="match status" value="1"/>
</dbReference>
<dbReference type="InterPro" id="IPR001310">
    <property type="entry name" value="Histidine_triad_HIT"/>
</dbReference>
<dbReference type="PANTHER" id="PTHR46648:SF1">
    <property type="entry name" value="ADENOSINE 5'-MONOPHOSPHORAMIDASE HNT1"/>
    <property type="match status" value="1"/>
</dbReference>
<evidence type="ECO:0000313" key="6">
    <source>
        <dbReference type="Proteomes" id="UP000001024"/>
    </source>
</evidence>
<dbReference type="PANTHER" id="PTHR46648">
    <property type="entry name" value="HIT FAMILY PROTEIN 1"/>
    <property type="match status" value="1"/>
</dbReference>
<dbReference type="SUPFAM" id="SSF54197">
    <property type="entry name" value="HIT-like"/>
    <property type="match status" value="1"/>
</dbReference>
<sequence length="160" mass="18335">MNVPVKQLTLFEEEPEEIKCKFCDIISGKTASEIVYSDENFVAFLDYKPLFKGHTLLVPRKHFADIYAMDDLTLSKMMKTVTIISMAVERATGSDGTFIAINNKVSQSVPHVHVHIVPRKHKDGLKGFFWPRQSYSEGEEKDYADRIRREVQALIDTKRA</sequence>
<keyword evidence="6" id="KW-1185">Reference proteome</keyword>
<proteinExistence type="predicted"/>
<evidence type="ECO:0000256" key="1">
    <source>
        <dbReference type="PIRSR" id="PIRSR601310-1"/>
    </source>
</evidence>
<dbReference type="PaxDb" id="273075-Ta1339"/>
<organism evidence="5 6">
    <name type="scientific">Thermoplasma acidophilum (strain ATCC 25905 / DSM 1728 / JCM 9062 / NBRC 15155 / AMRC-C165)</name>
    <dbReference type="NCBI Taxonomy" id="273075"/>
    <lineage>
        <taxon>Archaea</taxon>
        <taxon>Methanobacteriati</taxon>
        <taxon>Thermoplasmatota</taxon>
        <taxon>Thermoplasmata</taxon>
        <taxon>Thermoplasmatales</taxon>
        <taxon>Thermoplasmataceae</taxon>
        <taxon>Thermoplasma</taxon>
    </lineage>
</organism>
<dbReference type="KEGG" id="tac:Ta1339"/>
<dbReference type="Proteomes" id="UP000001024">
    <property type="component" value="Chromosome"/>
</dbReference>
<name>Q9HIK0_THEAC</name>
<feature type="short sequence motif" description="Histidine triad motif" evidence="2 3">
    <location>
        <begin position="111"/>
        <end position="115"/>
    </location>
</feature>
<dbReference type="Gene3D" id="3.30.428.10">
    <property type="entry name" value="HIT-like"/>
    <property type="match status" value="1"/>
</dbReference>
<dbReference type="HOGENOM" id="CLU_056776_3_2_2"/>
<feature type="active site" description="Tele-AMP-histidine intermediate" evidence="1">
    <location>
        <position position="113"/>
    </location>
</feature>
<dbReference type="PRINTS" id="PR00332">
    <property type="entry name" value="HISTRIAD"/>
</dbReference>
<dbReference type="PROSITE" id="PS51084">
    <property type="entry name" value="HIT_2"/>
    <property type="match status" value="1"/>
</dbReference>
<dbReference type="EnsemblBacteria" id="CAC12460">
    <property type="protein sequence ID" value="CAC12460"/>
    <property type="gene ID" value="CAC12460"/>
</dbReference>
<reference evidence="5 6" key="1">
    <citation type="journal article" date="2000" name="Nature">
        <title>The genome sequence of the thermoacidophilic scavenger Thermoplasma acidophilum.</title>
        <authorList>
            <person name="Ruepp A."/>
            <person name="Graml W."/>
            <person name="Santos-Martinez M.L."/>
            <person name="Koretke K.K."/>
            <person name="Volker C."/>
            <person name="Mewes H.W."/>
            <person name="Frishman D."/>
            <person name="Stocker S."/>
            <person name="Lupas A.N."/>
            <person name="Baumeister W."/>
        </authorList>
    </citation>
    <scope>NUCLEOTIDE SEQUENCE [LARGE SCALE GENOMIC DNA]</scope>
    <source>
        <strain evidence="6">ATCC 25905 / DSM 1728 / JCM 9062 / NBRC 15155 / AMRC-C165</strain>
    </source>
</reference>
<dbReference type="AlphaFoldDB" id="Q9HIK0"/>
<dbReference type="InterPro" id="IPR036265">
    <property type="entry name" value="HIT-like_sf"/>
</dbReference>
<evidence type="ECO:0000313" key="5">
    <source>
        <dbReference type="EMBL" id="CAC12460.1"/>
    </source>
</evidence>
<dbReference type="InterPro" id="IPR011146">
    <property type="entry name" value="HIT-like"/>
</dbReference>
<gene>
    <name evidence="5" type="ordered locus">Ta1339</name>
</gene>
<accession>Q9HIK0</accession>
<dbReference type="InterPro" id="IPR019808">
    <property type="entry name" value="Histidine_triad_CS"/>
</dbReference>
<evidence type="ECO:0000256" key="2">
    <source>
        <dbReference type="PIRSR" id="PIRSR601310-3"/>
    </source>
</evidence>
<dbReference type="eggNOG" id="arCOG00419">
    <property type="taxonomic scope" value="Archaea"/>
</dbReference>
<dbReference type="InParanoid" id="Q9HIK0"/>